<dbReference type="EMBL" id="MU129085">
    <property type="protein sequence ID" value="KAF9507283.1"/>
    <property type="molecule type" value="Genomic_DNA"/>
</dbReference>
<evidence type="ECO:0000313" key="1">
    <source>
        <dbReference type="EMBL" id="KAF9507283.1"/>
    </source>
</evidence>
<dbReference type="AlphaFoldDB" id="A0A9P6AK82"/>
<organism evidence="1 2">
    <name type="scientific">Hydnum rufescens UP504</name>
    <dbReference type="NCBI Taxonomy" id="1448309"/>
    <lineage>
        <taxon>Eukaryota</taxon>
        <taxon>Fungi</taxon>
        <taxon>Dikarya</taxon>
        <taxon>Basidiomycota</taxon>
        <taxon>Agaricomycotina</taxon>
        <taxon>Agaricomycetes</taxon>
        <taxon>Cantharellales</taxon>
        <taxon>Hydnaceae</taxon>
        <taxon>Hydnum</taxon>
    </lineage>
</organism>
<accession>A0A9P6AK82</accession>
<evidence type="ECO:0000313" key="2">
    <source>
        <dbReference type="Proteomes" id="UP000886523"/>
    </source>
</evidence>
<comment type="caution">
    <text evidence="1">The sequence shown here is derived from an EMBL/GenBank/DDBJ whole genome shotgun (WGS) entry which is preliminary data.</text>
</comment>
<keyword evidence="2" id="KW-1185">Reference proteome</keyword>
<dbReference type="Proteomes" id="UP000886523">
    <property type="component" value="Unassembled WGS sequence"/>
</dbReference>
<name>A0A9P6AK82_9AGAM</name>
<gene>
    <name evidence="1" type="ORF">BS47DRAFT_1398755</name>
</gene>
<protein>
    <submittedName>
        <fullName evidence="1">Uncharacterized protein</fullName>
    </submittedName>
</protein>
<sequence>MPEHAVFLPPRMNREALHPEPLSSSFHLRSLGYRVQNTIVDIEVKLHVGQALMLCQACGISLFANTRLRALPQIYSVSSNSDITRGLDGIDPQLKELRDRDVRTLSDPEISKTSKTAHTQNLGEDHGRYRGLDVCCGNGDHETMKVVYLV</sequence>
<proteinExistence type="predicted"/>
<reference evidence="1" key="1">
    <citation type="journal article" date="2020" name="Nat. Commun.">
        <title>Large-scale genome sequencing of mycorrhizal fungi provides insights into the early evolution of symbiotic traits.</title>
        <authorList>
            <person name="Miyauchi S."/>
            <person name="Kiss E."/>
            <person name="Kuo A."/>
            <person name="Drula E."/>
            <person name="Kohler A."/>
            <person name="Sanchez-Garcia M."/>
            <person name="Morin E."/>
            <person name="Andreopoulos B."/>
            <person name="Barry K.W."/>
            <person name="Bonito G."/>
            <person name="Buee M."/>
            <person name="Carver A."/>
            <person name="Chen C."/>
            <person name="Cichocki N."/>
            <person name="Clum A."/>
            <person name="Culley D."/>
            <person name="Crous P.W."/>
            <person name="Fauchery L."/>
            <person name="Girlanda M."/>
            <person name="Hayes R.D."/>
            <person name="Keri Z."/>
            <person name="LaButti K."/>
            <person name="Lipzen A."/>
            <person name="Lombard V."/>
            <person name="Magnuson J."/>
            <person name="Maillard F."/>
            <person name="Murat C."/>
            <person name="Nolan M."/>
            <person name="Ohm R.A."/>
            <person name="Pangilinan J."/>
            <person name="Pereira M.F."/>
            <person name="Perotto S."/>
            <person name="Peter M."/>
            <person name="Pfister S."/>
            <person name="Riley R."/>
            <person name="Sitrit Y."/>
            <person name="Stielow J.B."/>
            <person name="Szollosi G."/>
            <person name="Zifcakova L."/>
            <person name="Stursova M."/>
            <person name="Spatafora J.W."/>
            <person name="Tedersoo L."/>
            <person name="Vaario L.M."/>
            <person name="Yamada A."/>
            <person name="Yan M."/>
            <person name="Wang P."/>
            <person name="Xu J."/>
            <person name="Bruns T."/>
            <person name="Baldrian P."/>
            <person name="Vilgalys R."/>
            <person name="Dunand C."/>
            <person name="Henrissat B."/>
            <person name="Grigoriev I.V."/>
            <person name="Hibbett D."/>
            <person name="Nagy L.G."/>
            <person name="Martin F.M."/>
        </authorList>
    </citation>
    <scope>NUCLEOTIDE SEQUENCE</scope>
    <source>
        <strain evidence="1">UP504</strain>
    </source>
</reference>